<organism evidence="4 5">
    <name type="scientific">Gordonibacter massiliensis</name>
    <name type="common">ex Traore et al. 2017</name>
    <dbReference type="NCBI Taxonomy" id="1841863"/>
    <lineage>
        <taxon>Bacteria</taxon>
        <taxon>Bacillati</taxon>
        <taxon>Actinomycetota</taxon>
        <taxon>Coriobacteriia</taxon>
        <taxon>Eggerthellales</taxon>
        <taxon>Eggerthellaceae</taxon>
        <taxon>Gordonibacter</taxon>
    </lineage>
</organism>
<gene>
    <name evidence="4" type="ORF">H7313_15590</name>
</gene>
<proteinExistence type="predicted"/>
<feature type="region of interest" description="Disordered" evidence="2">
    <location>
        <begin position="251"/>
        <end position="287"/>
    </location>
</feature>
<dbReference type="Proteomes" id="UP000587396">
    <property type="component" value="Unassembled WGS sequence"/>
</dbReference>
<evidence type="ECO:0000313" key="5">
    <source>
        <dbReference type="Proteomes" id="UP000587396"/>
    </source>
</evidence>
<dbReference type="PANTHER" id="PTHR46889">
    <property type="entry name" value="TRANSPOSASE INSF FOR INSERTION SEQUENCE IS3B-RELATED"/>
    <property type="match status" value="1"/>
</dbReference>
<dbReference type="Pfam" id="PF00665">
    <property type="entry name" value="rve"/>
    <property type="match status" value="1"/>
</dbReference>
<dbReference type="InterPro" id="IPR048020">
    <property type="entry name" value="Transpos_IS3"/>
</dbReference>
<feature type="region of interest" description="Disordered" evidence="2">
    <location>
        <begin position="103"/>
        <end position="122"/>
    </location>
</feature>
<comment type="function">
    <text evidence="1">Involved in the transposition of the insertion sequence.</text>
</comment>
<comment type="caution">
    <text evidence="4">The sequence shown here is derived from an EMBL/GenBank/DDBJ whole genome shotgun (WGS) entry which is preliminary data.</text>
</comment>
<dbReference type="GO" id="GO:0015074">
    <property type="term" value="P:DNA integration"/>
    <property type="evidence" value="ECO:0007669"/>
    <property type="project" value="InterPro"/>
</dbReference>
<keyword evidence="5" id="KW-1185">Reference proteome</keyword>
<feature type="compositionally biased region" description="Low complexity" evidence="2">
    <location>
        <begin position="254"/>
        <end position="278"/>
    </location>
</feature>
<dbReference type="InterPro" id="IPR001584">
    <property type="entry name" value="Integrase_cat-core"/>
</dbReference>
<dbReference type="PROSITE" id="PS50994">
    <property type="entry name" value="INTEGRASE"/>
    <property type="match status" value="1"/>
</dbReference>
<dbReference type="AlphaFoldDB" id="A0A842JFG2"/>
<dbReference type="InterPro" id="IPR025948">
    <property type="entry name" value="HTH-like_dom"/>
</dbReference>
<name>A0A842JFG2_9ACTN</name>
<dbReference type="EMBL" id="JACMSE010000022">
    <property type="protein sequence ID" value="MBC2890753.1"/>
    <property type="molecule type" value="Genomic_DNA"/>
</dbReference>
<evidence type="ECO:0000259" key="3">
    <source>
        <dbReference type="PROSITE" id="PS50994"/>
    </source>
</evidence>
<reference evidence="4 5" key="1">
    <citation type="submission" date="2020-08" db="EMBL/GenBank/DDBJ databases">
        <authorList>
            <person name="Liu C."/>
            <person name="Sun Q."/>
        </authorList>
    </citation>
    <scope>NUCLEOTIDE SEQUENCE [LARGE SCALE GENOMIC DNA]</scope>
    <source>
        <strain evidence="4 5">N22</strain>
    </source>
</reference>
<dbReference type="SUPFAM" id="SSF53098">
    <property type="entry name" value="Ribonuclease H-like"/>
    <property type="match status" value="1"/>
</dbReference>
<dbReference type="Gene3D" id="3.30.420.10">
    <property type="entry name" value="Ribonuclease H-like superfamily/Ribonuclease H"/>
    <property type="match status" value="1"/>
</dbReference>
<dbReference type="InterPro" id="IPR036397">
    <property type="entry name" value="RNaseH_sf"/>
</dbReference>
<dbReference type="NCBIfam" id="NF033516">
    <property type="entry name" value="transpos_IS3"/>
    <property type="match status" value="1"/>
</dbReference>
<dbReference type="InterPro" id="IPR050900">
    <property type="entry name" value="Transposase_IS3/IS150/IS904"/>
</dbReference>
<evidence type="ECO:0000313" key="4">
    <source>
        <dbReference type="EMBL" id="MBC2890753.1"/>
    </source>
</evidence>
<sequence length="287" mass="30872">MRRDFGYSLRTILGFLGISKSICEYGKGAIARDEARAEAVRGRARRAFERSGRAYGYRRVRASILSGADGGEPMAVSEREVRRAMRECGMVARRTRARLRYSSYEGEPDERPGNVPLGGDGTHDFSAARPDELVVTDVTEFRAGRAKACLSPVVDCFDGMPAAWSVSLHPDSALCDSSLLSYLGTLPEGHAPVTEHSDGGGPYRAGSWKRICAENGVVRSMSRKGCCPDNARAEGFFGALKEEFYNGRDWSAVPPGASRRSSTPTSSGTATAGSRPSAKGAGRCTTR</sequence>
<accession>A0A842JFG2</accession>
<evidence type="ECO:0000256" key="1">
    <source>
        <dbReference type="ARBA" id="ARBA00002286"/>
    </source>
</evidence>
<protein>
    <submittedName>
        <fullName evidence="4">IS3 family transposase</fullName>
    </submittedName>
</protein>
<feature type="domain" description="Integrase catalytic" evidence="3">
    <location>
        <begin position="126"/>
        <end position="244"/>
    </location>
</feature>
<dbReference type="GO" id="GO:0003676">
    <property type="term" value="F:nucleic acid binding"/>
    <property type="evidence" value="ECO:0007669"/>
    <property type="project" value="InterPro"/>
</dbReference>
<dbReference type="PANTHER" id="PTHR46889:SF4">
    <property type="entry name" value="TRANSPOSASE INSO FOR INSERTION SEQUENCE ELEMENT IS911B-RELATED"/>
    <property type="match status" value="1"/>
</dbReference>
<dbReference type="InterPro" id="IPR012337">
    <property type="entry name" value="RNaseH-like_sf"/>
</dbReference>
<dbReference type="Pfam" id="PF13276">
    <property type="entry name" value="HTH_21"/>
    <property type="match status" value="1"/>
</dbReference>
<evidence type="ECO:0000256" key="2">
    <source>
        <dbReference type="SAM" id="MobiDB-lite"/>
    </source>
</evidence>